<feature type="active site" description="Nucleophile" evidence="10">
    <location>
        <position position="260"/>
    </location>
</feature>
<organism evidence="12 13">
    <name type="scientific">Hydrogenovibrio crunogenus</name>
    <dbReference type="NCBI Taxonomy" id="39765"/>
    <lineage>
        <taxon>Bacteria</taxon>
        <taxon>Pseudomonadati</taxon>
        <taxon>Pseudomonadota</taxon>
        <taxon>Gammaproteobacteria</taxon>
        <taxon>Thiotrichales</taxon>
        <taxon>Piscirickettsiaceae</taxon>
        <taxon>Hydrogenovibrio</taxon>
    </lineage>
</organism>
<dbReference type="PANTHER" id="PTHR30480">
    <property type="entry name" value="BETA-HEXOSAMINIDASE-RELATED"/>
    <property type="match status" value="1"/>
</dbReference>
<dbReference type="HAMAP" id="MF_00364">
    <property type="entry name" value="NagZ"/>
    <property type="match status" value="1"/>
</dbReference>
<dbReference type="InterPro" id="IPR050226">
    <property type="entry name" value="NagZ_Beta-hexosaminidase"/>
</dbReference>
<dbReference type="UniPathway" id="UPA00544"/>
<keyword evidence="7 10" id="KW-0326">Glycosidase</keyword>
<evidence type="ECO:0000256" key="8">
    <source>
        <dbReference type="ARBA" id="ARBA00023306"/>
    </source>
</evidence>
<dbReference type="GO" id="GO:0051301">
    <property type="term" value="P:cell division"/>
    <property type="evidence" value="ECO:0007669"/>
    <property type="project" value="UniProtKB-KW"/>
</dbReference>
<keyword evidence="8 10" id="KW-0131">Cell cycle</keyword>
<dbReference type="InterPro" id="IPR036962">
    <property type="entry name" value="Glyco_hydro_3_N_sf"/>
</dbReference>
<keyword evidence="9 10" id="KW-0961">Cell wall biogenesis/degradation</keyword>
<keyword evidence="3 10" id="KW-0132">Cell division</keyword>
<dbReference type="InterPro" id="IPR017853">
    <property type="entry name" value="GH"/>
</dbReference>
<accession>A0A4P7P0L2</accession>
<dbReference type="Gene3D" id="3.20.20.300">
    <property type="entry name" value="Glycoside hydrolase, family 3, N-terminal domain"/>
    <property type="match status" value="1"/>
</dbReference>
<dbReference type="EC" id="3.2.1.52" evidence="10"/>
<comment type="pathway">
    <text evidence="10">Cell wall biogenesis; peptidoglycan recycling.</text>
</comment>
<keyword evidence="4 10" id="KW-0378">Hydrolase</keyword>
<feature type="binding site" evidence="10">
    <location>
        <position position="72"/>
    </location>
    <ligand>
        <name>substrate</name>
    </ligand>
</feature>
<dbReference type="RefSeq" id="WP_135795956.1">
    <property type="nucleotide sequence ID" value="NZ_CP032096.1"/>
</dbReference>
<feature type="binding site" evidence="10">
    <location>
        <position position="146"/>
    </location>
    <ligand>
        <name>substrate</name>
    </ligand>
</feature>
<evidence type="ECO:0000256" key="3">
    <source>
        <dbReference type="ARBA" id="ARBA00022618"/>
    </source>
</evidence>
<dbReference type="PANTHER" id="PTHR30480:SF13">
    <property type="entry name" value="BETA-HEXOSAMINIDASE"/>
    <property type="match status" value="1"/>
</dbReference>
<dbReference type="GO" id="GO:0005737">
    <property type="term" value="C:cytoplasm"/>
    <property type="evidence" value="ECO:0007669"/>
    <property type="project" value="UniProtKB-SubCell"/>
</dbReference>
<protein>
    <recommendedName>
        <fullName evidence="10">Beta-hexosaminidase</fullName>
        <ecNumber evidence="10">3.2.1.52</ecNumber>
    </recommendedName>
    <alternativeName>
        <fullName evidence="10">Beta-N-acetylhexosaminidase</fullName>
    </alternativeName>
    <alternativeName>
        <fullName evidence="10">N-acetyl-beta-glucosaminidase</fullName>
    </alternativeName>
</protein>
<comment type="subcellular location">
    <subcellularLocation>
        <location evidence="10">Cytoplasm</location>
    </subcellularLocation>
</comment>
<dbReference type="OrthoDB" id="9786661at2"/>
<feature type="domain" description="Glycoside hydrolase family 3 N-terminal" evidence="11">
    <location>
        <begin position="22"/>
        <end position="304"/>
    </location>
</feature>
<evidence type="ECO:0000256" key="2">
    <source>
        <dbReference type="ARBA" id="ARBA00022490"/>
    </source>
</evidence>
<dbReference type="InterPro" id="IPR022956">
    <property type="entry name" value="Beta_hexosaminidase_bac"/>
</dbReference>
<dbReference type="GO" id="GO:0071555">
    <property type="term" value="P:cell wall organization"/>
    <property type="evidence" value="ECO:0007669"/>
    <property type="project" value="UniProtKB-KW"/>
</dbReference>
<dbReference type="InterPro" id="IPR001764">
    <property type="entry name" value="Glyco_hydro_3_N"/>
</dbReference>
<keyword evidence="6 10" id="KW-0573">Peptidoglycan synthesis</keyword>
<gene>
    <name evidence="10" type="primary">nagZ</name>
    <name evidence="12" type="ORF">GHNINEIG_01377</name>
</gene>
<reference evidence="12 13" key="1">
    <citation type="submission" date="2018-08" db="EMBL/GenBank/DDBJ databases">
        <title>Horizontal acquisition of hydrogen conversion ability and other habitat adaptations in Hydrogenovibrio crunogenus strains.</title>
        <authorList>
            <person name="Gonnella G."/>
            <person name="Adam N."/>
            <person name="Perner M."/>
        </authorList>
    </citation>
    <scope>NUCLEOTIDE SEQUENCE [LARGE SCALE GENOMIC DNA]</scope>
    <source>
        <strain evidence="12 13">SP-41</strain>
    </source>
</reference>
<evidence type="ECO:0000313" key="12">
    <source>
        <dbReference type="EMBL" id="QBZ83325.1"/>
    </source>
</evidence>
<sequence>MEKLLGQAMPLGCIMVDLESTTLQAHEKERLLDPLVAGVILFSRNYESIEQLQALTTEIHQLRHPKLLIGVDHEGGRVQRFKKGFSMLPAMGQLGKSFRMNEKEGLELAQQVGWLMATELLAVGVDFSFAPVVDLDYGDSRVIGDRAFDSDPVIVGKLGSALVKGMRDAGMASVAKHFPGHGYIQADTHLEVAVDHREFQEIAHKDIQPFLKLIENGLDAVMPAHVRYPQVDDLPAGFSKVWLQDILRQKCYFDGAIISDDMSMHAATEFGDAPTRVTAALKAGCDLVLVCNDPIAADEVLSQVTWETGPLSHARLIRLHGKGHLKFSQLHNNPLWQSRASHVSQFLNSVNQQGLLV</sequence>
<keyword evidence="2 10" id="KW-0963">Cytoplasm</keyword>
<evidence type="ECO:0000256" key="7">
    <source>
        <dbReference type="ARBA" id="ARBA00023295"/>
    </source>
</evidence>
<evidence type="ECO:0000256" key="10">
    <source>
        <dbReference type="HAMAP-Rule" id="MF_00364"/>
    </source>
</evidence>
<dbReference type="EMBL" id="CP032096">
    <property type="protein sequence ID" value="QBZ83325.1"/>
    <property type="molecule type" value="Genomic_DNA"/>
</dbReference>
<dbReference type="GO" id="GO:0004563">
    <property type="term" value="F:beta-N-acetylhexosaminidase activity"/>
    <property type="evidence" value="ECO:0007669"/>
    <property type="project" value="UniProtKB-UniRule"/>
</dbReference>
<name>A0A4P7P0L2_9GAMM</name>
<comment type="function">
    <text evidence="10">Plays a role in peptidoglycan recycling by cleaving the terminal beta-1,4-linked N-acetylglucosamine (GlcNAc) from peptide-linked peptidoglycan fragments, giving rise to free GlcNAc, anhydro-N-acetylmuramic acid and anhydro-N-acetylmuramic acid-linked peptides.</text>
</comment>
<feature type="binding site" evidence="10">
    <location>
        <position position="80"/>
    </location>
    <ligand>
        <name>substrate</name>
    </ligand>
</feature>
<comment type="similarity">
    <text evidence="10">Belongs to the glycosyl hydrolase 3 family. NagZ subfamily.</text>
</comment>
<dbReference type="Pfam" id="PF00933">
    <property type="entry name" value="Glyco_hydro_3"/>
    <property type="match status" value="1"/>
</dbReference>
<dbReference type="GO" id="GO:0005975">
    <property type="term" value="P:carbohydrate metabolic process"/>
    <property type="evidence" value="ECO:0007669"/>
    <property type="project" value="InterPro"/>
</dbReference>
<dbReference type="GO" id="GO:0009252">
    <property type="term" value="P:peptidoglycan biosynthetic process"/>
    <property type="evidence" value="ECO:0007669"/>
    <property type="project" value="UniProtKB-KW"/>
</dbReference>
<evidence type="ECO:0000256" key="4">
    <source>
        <dbReference type="ARBA" id="ARBA00022801"/>
    </source>
</evidence>
<dbReference type="AlphaFoldDB" id="A0A4P7P0L2"/>
<evidence type="ECO:0000256" key="5">
    <source>
        <dbReference type="ARBA" id="ARBA00022960"/>
    </source>
</evidence>
<evidence type="ECO:0000256" key="9">
    <source>
        <dbReference type="ARBA" id="ARBA00023316"/>
    </source>
</evidence>
<feature type="site" description="Important for catalytic activity" evidence="10">
    <location>
        <position position="187"/>
    </location>
</feature>
<evidence type="ECO:0000256" key="1">
    <source>
        <dbReference type="ARBA" id="ARBA00001231"/>
    </source>
</evidence>
<dbReference type="GO" id="GO:0009254">
    <property type="term" value="P:peptidoglycan turnover"/>
    <property type="evidence" value="ECO:0007669"/>
    <property type="project" value="UniProtKB-UniRule"/>
</dbReference>
<dbReference type="GO" id="GO:0008360">
    <property type="term" value="P:regulation of cell shape"/>
    <property type="evidence" value="ECO:0007669"/>
    <property type="project" value="UniProtKB-KW"/>
</dbReference>
<feature type="binding site" evidence="10">
    <location>
        <begin position="176"/>
        <end position="177"/>
    </location>
    <ligand>
        <name>substrate</name>
    </ligand>
</feature>
<dbReference type="Proteomes" id="UP000296201">
    <property type="component" value="Chromosome"/>
</dbReference>
<evidence type="ECO:0000256" key="6">
    <source>
        <dbReference type="ARBA" id="ARBA00022984"/>
    </source>
</evidence>
<dbReference type="NCBIfam" id="NF003740">
    <property type="entry name" value="PRK05337.1"/>
    <property type="match status" value="1"/>
</dbReference>
<dbReference type="SUPFAM" id="SSF51445">
    <property type="entry name" value="(Trans)glycosidases"/>
    <property type="match status" value="1"/>
</dbReference>
<evidence type="ECO:0000313" key="13">
    <source>
        <dbReference type="Proteomes" id="UP000296201"/>
    </source>
</evidence>
<evidence type="ECO:0000259" key="11">
    <source>
        <dbReference type="Pfam" id="PF00933"/>
    </source>
</evidence>
<proteinExistence type="inferred from homology"/>
<keyword evidence="13" id="KW-1185">Reference proteome</keyword>
<feature type="active site" description="Proton donor/acceptor" evidence="10">
    <location>
        <position position="189"/>
    </location>
</feature>
<keyword evidence="5 10" id="KW-0133">Cell shape</keyword>
<comment type="catalytic activity">
    <reaction evidence="1 10">
        <text>Hydrolysis of terminal non-reducing N-acetyl-D-hexosamine residues in N-acetyl-beta-D-hexosaminides.</text>
        <dbReference type="EC" id="3.2.1.52"/>
    </reaction>
</comment>